<dbReference type="GO" id="GO:0070069">
    <property type="term" value="C:cytochrome complex"/>
    <property type="evidence" value="ECO:0007669"/>
    <property type="project" value="TreeGrafter"/>
</dbReference>
<keyword evidence="9 12" id="KW-1133">Transmembrane helix</keyword>
<organism evidence="13 14">
    <name type="scientific">Corynebacterium hylobatis</name>
    <dbReference type="NCBI Taxonomy" id="1859290"/>
    <lineage>
        <taxon>Bacteria</taxon>
        <taxon>Bacillati</taxon>
        <taxon>Actinomycetota</taxon>
        <taxon>Actinomycetes</taxon>
        <taxon>Mycobacteriales</taxon>
        <taxon>Corynebacteriaceae</taxon>
        <taxon>Corynebacterium</taxon>
    </lineage>
</organism>
<evidence type="ECO:0000256" key="5">
    <source>
        <dbReference type="ARBA" id="ARBA00022617"/>
    </source>
</evidence>
<comment type="subcellular location">
    <subcellularLocation>
        <location evidence="1">Cell membrane</location>
        <topology evidence="1">Multi-pass membrane protein</topology>
    </subcellularLocation>
</comment>
<keyword evidence="3" id="KW-0813">Transport</keyword>
<comment type="caution">
    <text evidence="13">The sequence shown here is derived from an EMBL/GenBank/DDBJ whole genome shotgun (WGS) entry which is preliminary data.</text>
</comment>
<feature type="transmembrane region" description="Helical" evidence="12">
    <location>
        <begin position="255"/>
        <end position="280"/>
    </location>
</feature>
<dbReference type="Proteomes" id="UP000274907">
    <property type="component" value="Unassembled WGS sequence"/>
</dbReference>
<keyword evidence="14" id="KW-1185">Reference proteome</keyword>
<evidence type="ECO:0000256" key="1">
    <source>
        <dbReference type="ARBA" id="ARBA00004651"/>
    </source>
</evidence>
<evidence type="ECO:0000256" key="8">
    <source>
        <dbReference type="ARBA" id="ARBA00022982"/>
    </source>
</evidence>
<evidence type="ECO:0000256" key="7">
    <source>
        <dbReference type="ARBA" id="ARBA00022723"/>
    </source>
</evidence>
<dbReference type="GO" id="GO:0046872">
    <property type="term" value="F:metal ion binding"/>
    <property type="evidence" value="ECO:0007669"/>
    <property type="project" value="UniProtKB-KW"/>
</dbReference>
<dbReference type="RefSeq" id="WP_003847484.1">
    <property type="nucleotide sequence ID" value="NZ_RXHJ01000025.1"/>
</dbReference>
<keyword evidence="4" id="KW-1003">Cell membrane</keyword>
<comment type="similarity">
    <text evidence="2">Belongs to the cytochrome ubiquinol oxidase subunit 2 family.</text>
</comment>
<dbReference type="InterPro" id="IPR003317">
    <property type="entry name" value="Cyt-d_oxidase_su2"/>
</dbReference>
<keyword evidence="6 12" id="KW-0812">Transmembrane</keyword>
<evidence type="ECO:0000313" key="13">
    <source>
        <dbReference type="EMBL" id="RSZ61311.1"/>
    </source>
</evidence>
<name>A0A3R9ZHD4_9CORY</name>
<dbReference type="GO" id="GO:0009055">
    <property type="term" value="F:electron transfer activity"/>
    <property type="evidence" value="ECO:0007669"/>
    <property type="project" value="TreeGrafter"/>
</dbReference>
<dbReference type="GO" id="GO:0019646">
    <property type="term" value="P:aerobic electron transport chain"/>
    <property type="evidence" value="ECO:0007669"/>
    <property type="project" value="TreeGrafter"/>
</dbReference>
<reference evidence="13 14" key="1">
    <citation type="submission" date="2018-12" db="EMBL/GenBank/DDBJ databases">
        <title>YIM 101343 draft genome.</title>
        <authorList>
            <person name="Chen X."/>
        </authorList>
    </citation>
    <scope>NUCLEOTIDE SEQUENCE [LARGE SCALE GENOMIC DNA]</scope>
    <source>
        <strain evidence="13 14">YIM 101343</strain>
    </source>
</reference>
<keyword evidence="7" id="KW-0479">Metal-binding</keyword>
<gene>
    <name evidence="13" type="primary">cydB</name>
    <name evidence="13" type="ORF">EAH68_13970</name>
</gene>
<dbReference type="PANTHER" id="PTHR43141">
    <property type="entry name" value="CYTOCHROME BD2 SUBUNIT II"/>
    <property type="match status" value="1"/>
</dbReference>
<dbReference type="GeneID" id="78284434"/>
<keyword evidence="10" id="KW-0408">Iron</keyword>
<feature type="transmembrane region" description="Helical" evidence="12">
    <location>
        <begin position="123"/>
        <end position="147"/>
    </location>
</feature>
<dbReference type="GO" id="GO:0016682">
    <property type="term" value="F:oxidoreductase activity, acting on diphenols and related substances as donors, oxygen as acceptor"/>
    <property type="evidence" value="ECO:0007669"/>
    <property type="project" value="TreeGrafter"/>
</dbReference>
<feature type="transmembrane region" description="Helical" evidence="12">
    <location>
        <begin position="6"/>
        <end position="36"/>
    </location>
</feature>
<dbReference type="EMBL" id="RXHJ01000025">
    <property type="protein sequence ID" value="RSZ61311.1"/>
    <property type="molecule type" value="Genomic_DNA"/>
</dbReference>
<evidence type="ECO:0000256" key="2">
    <source>
        <dbReference type="ARBA" id="ARBA00007543"/>
    </source>
</evidence>
<dbReference type="PANTHER" id="PTHR43141:SF5">
    <property type="entry name" value="CYTOCHROME BD-I UBIQUINOL OXIDASE SUBUNIT 2"/>
    <property type="match status" value="1"/>
</dbReference>
<feature type="transmembrane region" description="Helical" evidence="12">
    <location>
        <begin position="202"/>
        <end position="223"/>
    </location>
</feature>
<evidence type="ECO:0000256" key="12">
    <source>
        <dbReference type="SAM" id="Phobius"/>
    </source>
</evidence>
<feature type="transmembrane region" description="Helical" evidence="12">
    <location>
        <begin position="229"/>
        <end position="248"/>
    </location>
</feature>
<protein>
    <submittedName>
        <fullName evidence="13">Cytochrome d ubiquinol oxidase subunit II</fullName>
    </submittedName>
</protein>
<evidence type="ECO:0000256" key="9">
    <source>
        <dbReference type="ARBA" id="ARBA00022989"/>
    </source>
</evidence>
<sequence length="333" mass="36216">MDLQTLWFIVIAFLFVGYFVLEGFDFGVGMLLPFLGGDGEERARRRDAVATSIGPVWNGNEVWLIVAVGGMFAAFPEWYATMFSGFYLPLLLILLSLILRGVALEWRVKVDTQAWRDRCDIGLAIGSWVPAIFWGVAFANIVQGVAIDANRQIDSSLTAMFGLFNPYGLLGAGTFVLVFMVHGATFLGLKVHEPLRSRAHRLAQRLTIPTAVVAVGFAVWTQLAHGDPVIWIAVGVLALCVLIGSVAIMRGHDGLAFAATAVAVATLVVQIFVTLFPNVMPTSLPGGVSLDIYNASSSDYTLVFLSWGVLILVPFILAAQGWTFWSFAKRITV</sequence>
<dbReference type="OrthoDB" id="9776710at2"/>
<dbReference type="GO" id="GO:0005886">
    <property type="term" value="C:plasma membrane"/>
    <property type="evidence" value="ECO:0007669"/>
    <property type="project" value="UniProtKB-SubCell"/>
</dbReference>
<evidence type="ECO:0000256" key="4">
    <source>
        <dbReference type="ARBA" id="ARBA00022475"/>
    </source>
</evidence>
<evidence type="ECO:0000256" key="10">
    <source>
        <dbReference type="ARBA" id="ARBA00023004"/>
    </source>
</evidence>
<evidence type="ECO:0000256" key="6">
    <source>
        <dbReference type="ARBA" id="ARBA00022692"/>
    </source>
</evidence>
<dbReference type="Pfam" id="PF02322">
    <property type="entry name" value="Cyt_bd_oxida_II"/>
    <property type="match status" value="1"/>
</dbReference>
<feature type="transmembrane region" description="Helical" evidence="12">
    <location>
        <begin position="167"/>
        <end position="190"/>
    </location>
</feature>
<accession>A0A3R9ZHD4</accession>
<dbReference type="PIRSF" id="PIRSF000267">
    <property type="entry name" value="Cyt_oxidse_sub2"/>
    <property type="match status" value="1"/>
</dbReference>
<feature type="transmembrane region" description="Helical" evidence="12">
    <location>
        <begin position="300"/>
        <end position="325"/>
    </location>
</feature>
<evidence type="ECO:0000313" key="14">
    <source>
        <dbReference type="Proteomes" id="UP000274907"/>
    </source>
</evidence>
<feature type="transmembrane region" description="Helical" evidence="12">
    <location>
        <begin position="86"/>
        <end position="103"/>
    </location>
</feature>
<dbReference type="NCBIfam" id="TIGR00203">
    <property type="entry name" value="cydB"/>
    <property type="match status" value="1"/>
</dbReference>
<evidence type="ECO:0000256" key="11">
    <source>
        <dbReference type="ARBA" id="ARBA00023136"/>
    </source>
</evidence>
<evidence type="ECO:0000256" key="3">
    <source>
        <dbReference type="ARBA" id="ARBA00022448"/>
    </source>
</evidence>
<keyword evidence="8" id="KW-0249">Electron transport</keyword>
<keyword evidence="5" id="KW-0349">Heme</keyword>
<proteinExistence type="inferred from homology"/>
<keyword evidence="11 12" id="KW-0472">Membrane</keyword>
<dbReference type="AlphaFoldDB" id="A0A3R9ZHD4"/>